<gene>
    <name evidence="3" type="ORF">E1288_04460</name>
</gene>
<dbReference type="Proteomes" id="UP000294947">
    <property type="component" value="Unassembled WGS sequence"/>
</dbReference>
<dbReference type="Pfam" id="PF01381">
    <property type="entry name" value="HTH_3"/>
    <property type="match status" value="1"/>
</dbReference>
<dbReference type="InterPro" id="IPR001387">
    <property type="entry name" value="Cro/C1-type_HTH"/>
</dbReference>
<dbReference type="Gene3D" id="1.10.260.40">
    <property type="entry name" value="lambda repressor-like DNA-binding domains"/>
    <property type="match status" value="1"/>
</dbReference>
<name>A0A4R4Z9V6_9PSEU</name>
<dbReference type="GO" id="GO:0003700">
    <property type="term" value="F:DNA-binding transcription factor activity"/>
    <property type="evidence" value="ECO:0007669"/>
    <property type="project" value="TreeGrafter"/>
</dbReference>
<dbReference type="PANTHER" id="PTHR46797">
    <property type="entry name" value="HTH-TYPE TRANSCRIPTIONAL REGULATOR"/>
    <property type="match status" value="1"/>
</dbReference>
<dbReference type="CDD" id="cd00093">
    <property type="entry name" value="HTH_XRE"/>
    <property type="match status" value="1"/>
</dbReference>
<dbReference type="PROSITE" id="PS50943">
    <property type="entry name" value="HTH_CROC1"/>
    <property type="match status" value="1"/>
</dbReference>
<dbReference type="PANTHER" id="PTHR46797:SF1">
    <property type="entry name" value="METHYLPHOSPHONATE SYNTHASE"/>
    <property type="match status" value="1"/>
</dbReference>
<organism evidence="3 4">
    <name type="scientific">Saccharopolyspora elongata</name>
    <dbReference type="NCBI Taxonomy" id="2530387"/>
    <lineage>
        <taxon>Bacteria</taxon>
        <taxon>Bacillati</taxon>
        <taxon>Actinomycetota</taxon>
        <taxon>Actinomycetes</taxon>
        <taxon>Pseudonocardiales</taxon>
        <taxon>Pseudonocardiaceae</taxon>
        <taxon>Saccharopolyspora</taxon>
    </lineage>
</organism>
<dbReference type="AlphaFoldDB" id="A0A4R4Z9V6"/>
<dbReference type="CDD" id="cd02209">
    <property type="entry name" value="cupin_XRE_C"/>
    <property type="match status" value="1"/>
</dbReference>
<comment type="caution">
    <text evidence="3">The sequence shown here is derived from an EMBL/GenBank/DDBJ whole genome shotgun (WGS) entry which is preliminary data.</text>
</comment>
<proteinExistence type="predicted"/>
<dbReference type="GO" id="GO:0003677">
    <property type="term" value="F:DNA binding"/>
    <property type="evidence" value="ECO:0007669"/>
    <property type="project" value="UniProtKB-KW"/>
</dbReference>
<dbReference type="Pfam" id="PF07883">
    <property type="entry name" value="Cupin_2"/>
    <property type="match status" value="1"/>
</dbReference>
<evidence type="ECO:0000256" key="1">
    <source>
        <dbReference type="ARBA" id="ARBA00023125"/>
    </source>
</evidence>
<dbReference type="InterPro" id="IPR014710">
    <property type="entry name" value="RmlC-like_jellyroll"/>
</dbReference>
<dbReference type="SUPFAM" id="SSF47413">
    <property type="entry name" value="lambda repressor-like DNA-binding domains"/>
    <property type="match status" value="1"/>
</dbReference>
<dbReference type="RefSeq" id="WP_132481176.1">
    <property type="nucleotide sequence ID" value="NZ_SMKW01000004.1"/>
</dbReference>
<keyword evidence="4" id="KW-1185">Reference proteome</keyword>
<dbReference type="GO" id="GO:0005829">
    <property type="term" value="C:cytosol"/>
    <property type="evidence" value="ECO:0007669"/>
    <property type="project" value="TreeGrafter"/>
</dbReference>
<dbReference type="InterPro" id="IPR050807">
    <property type="entry name" value="TransReg_Diox_bact_type"/>
</dbReference>
<dbReference type="SUPFAM" id="SSF51182">
    <property type="entry name" value="RmlC-like cupins"/>
    <property type="match status" value="1"/>
</dbReference>
<dbReference type="OrthoDB" id="5114244at2"/>
<dbReference type="EMBL" id="SMKW01000004">
    <property type="protein sequence ID" value="TDD55088.1"/>
    <property type="molecule type" value="Genomic_DNA"/>
</dbReference>
<sequence>MADSAPPAEPAADGPTRLVGAAIKRIRTERGLTLRDLAERCGLSPGFLSLAERGINSISLTSLFALASALEVDAVELLGAAGRRGRREYSIARHDDPHATRVVMGEREHRVLTADLPDQRLEAMVTAVHPTAEPSPVTQHDGEEFCYVLRGELAFLLPDETAVLGAGDSIHFKSRIPHAIHNRGTAIAEVLWTVDRPLLRRPDGTTR</sequence>
<protein>
    <submittedName>
        <fullName evidence="3">XRE family transcriptional regulator</fullName>
    </submittedName>
</protein>
<dbReference type="Gene3D" id="2.60.120.10">
    <property type="entry name" value="Jelly Rolls"/>
    <property type="match status" value="1"/>
</dbReference>
<dbReference type="InterPro" id="IPR010982">
    <property type="entry name" value="Lambda_DNA-bd_dom_sf"/>
</dbReference>
<feature type="domain" description="HTH cro/C1-type" evidence="2">
    <location>
        <begin position="23"/>
        <end position="77"/>
    </location>
</feature>
<dbReference type="SMART" id="SM00530">
    <property type="entry name" value="HTH_XRE"/>
    <property type="match status" value="1"/>
</dbReference>
<dbReference type="InterPro" id="IPR013096">
    <property type="entry name" value="Cupin_2"/>
</dbReference>
<accession>A0A4R4Z9V6</accession>
<reference evidence="3 4" key="1">
    <citation type="submission" date="2019-03" db="EMBL/GenBank/DDBJ databases">
        <title>Draft genome sequences of novel Actinobacteria.</title>
        <authorList>
            <person name="Sahin N."/>
            <person name="Ay H."/>
            <person name="Saygin H."/>
        </authorList>
    </citation>
    <scope>NUCLEOTIDE SEQUENCE [LARGE SCALE GENOMIC DNA]</scope>
    <source>
        <strain evidence="3 4">7K502</strain>
    </source>
</reference>
<evidence type="ECO:0000259" key="2">
    <source>
        <dbReference type="PROSITE" id="PS50943"/>
    </source>
</evidence>
<keyword evidence="1" id="KW-0238">DNA-binding</keyword>
<dbReference type="InterPro" id="IPR011051">
    <property type="entry name" value="RmlC_Cupin_sf"/>
</dbReference>
<evidence type="ECO:0000313" key="3">
    <source>
        <dbReference type="EMBL" id="TDD55088.1"/>
    </source>
</evidence>
<evidence type="ECO:0000313" key="4">
    <source>
        <dbReference type="Proteomes" id="UP000294947"/>
    </source>
</evidence>